<accession>E0SPB1</accession>
<evidence type="ECO:0000313" key="2">
    <source>
        <dbReference type="EMBL" id="ADM28038.1"/>
    </source>
</evidence>
<dbReference type="Proteomes" id="UP000001304">
    <property type="component" value="Chromosome"/>
</dbReference>
<evidence type="ECO:0000259" key="1">
    <source>
        <dbReference type="Pfam" id="PF01927"/>
    </source>
</evidence>
<dbReference type="Pfam" id="PF01927">
    <property type="entry name" value="Mut7-C"/>
    <property type="match status" value="1"/>
</dbReference>
<reference evidence="2 3" key="1">
    <citation type="journal article" date="2010" name="Stand. Genomic Sci.">
        <title>Complete genome sequence of Ignisphaera aggregans type strain (AQ1.S1).</title>
        <authorList>
            <person name="Goker M."/>
            <person name="Held B."/>
            <person name="Lapidus A."/>
            <person name="Nolan M."/>
            <person name="Spring S."/>
            <person name="Yasawong M."/>
            <person name="Lucas S."/>
            <person name="Glavina Del Rio T."/>
            <person name="Tice H."/>
            <person name="Cheng J.F."/>
            <person name="Goodwin L."/>
            <person name="Tapia R."/>
            <person name="Pitluck S."/>
            <person name="Liolios K."/>
            <person name="Ivanova N."/>
            <person name="Mavromatis K."/>
            <person name="Mikhailova N."/>
            <person name="Pati A."/>
            <person name="Chen A."/>
            <person name="Palaniappan K."/>
            <person name="Brambilla E."/>
            <person name="Land M."/>
            <person name="Hauser L."/>
            <person name="Chang Y.J."/>
            <person name="Jeffries C.D."/>
            <person name="Brettin T."/>
            <person name="Detter J.C."/>
            <person name="Han C."/>
            <person name="Rohde M."/>
            <person name="Sikorski J."/>
            <person name="Woyke T."/>
            <person name="Bristow J."/>
            <person name="Eisen J.A."/>
            <person name="Markowitz V."/>
            <person name="Hugenholtz P."/>
            <person name="Kyrpides N.C."/>
            <person name="Klenk H.P."/>
        </authorList>
    </citation>
    <scope>NUCLEOTIDE SEQUENCE [LARGE SCALE GENOMIC DNA]</scope>
    <source>
        <strain evidence="3">DSM 17230 / JCM 13409 / AQ1.S1</strain>
    </source>
</reference>
<dbReference type="EMBL" id="CP002098">
    <property type="protein sequence ID" value="ADM28038.1"/>
    <property type="molecule type" value="Genomic_DNA"/>
</dbReference>
<dbReference type="HOGENOM" id="CLU_112469_1_0_2"/>
<dbReference type="PANTHER" id="PTHR39081:SF1">
    <property type="entry name" value="MUT7-C RNASE DOMAIN-CONTAINING PROTEIN"/>
    <property type="match status" value="1"/>
</dbReference>
<gene>
    <name evidence="2" type="ordered locus">Igag_1232</name>
</gene>
<keyword evidence="3" id="KW-1185">Reference proteome</keyword>
<name>E0SPB1_IGNAA</name>
<dbReference type="STRING" id="583356.Igag_1232"/>
<dbReference type="AlphaFoldDB" id="E0SPB1"/>
<protein>
    <recommendedName>
        <fullName evidence="1">Mut7-C RNAse domain-containing protein</fullName>
    </recommendedName>
</protein>
<sequence>MPSSPRFIVDSMLGHVARWLRMLGYDTVYYRNIDDWKLLRIAKNEDRIILTRDLGLFRRARKNGLRALFIEDPSIEKILALLSIRYGIRLEFDENDTRCPECNGILRCTSSIVEVSSKVSKDIVLKYKKFWICQSCGKVYWQGTHWKTIPSILERAQQEKLKFLSKIKPIEKKISSEEGV</sequence>
<dbReference type="BioCyc" id="IAGG583356:GHAH-1209-MONOMER"/>
<feature type="domain" description="Mut7-C RNAse" evidence="1">
    <location>
        <begin position="5"/>
        <end position="151"/>
    </location>
</feature>
<evidence type="ECO:0000313" key="3">
    <source>
        <dbReference type="Proteomes" id="UP000001304"/>
    </source>
</evidence>
<dbReference type="SUPFAM" id="SSF88723">
    <property type="entry name" value="PIN domain-like"/>
    <property type="match status" value="1"/>
</dbReference>
<dbReference type="InterPro" id="IPR002782">
    <property type="entry name" value="Mut7-C_RNAse_dom"/>
</dbReference>
<proteinExistence type="predicted"/>
<dbReference type="InterPro" id="IPR029060">
    <property type="entry name" value="PIN-like_dom_sf"/>
</dbReference>
<organism evidence="2 3">
    <name type="scientific">Ignisphaera aggregans (strain DSM 17230 / JCM 13409 / AQ1.S1)</name>
    <dbReference type="NCBI Taxonomy" id="583356"/>
    <lineage>
        <taxon>Archaea</taxon>
        <taxon>Thermoproteota</taxon>
        <taxon>Thermoprotei</taxon>
        <taxon>Desulfurococcales</taxon>
        <taxon>Desulfurococcaceae</taxon>
        <taxon>Ignisphaera</taxon>
    </lineage>
</organism>
<dbReference type="PANTHER" id="PTHR39081">
    <property type="entry name" value="MUT7-C DOMAIN-CONTAINING PROTEIN"/>
    <property type="match status" value="1"/>
</dbReference>
<dbReference type="KEGG" id="iag:Igag_1232"/>